<evidence type="ECO:0000259" key="11">
    <source>
        <dbReference type="Pfam" id="PF16575"/>
    </source>
</evidence>
<evidence type="ECO:0000256" key="6">
    <source>
        <dbReference type="ARBA" id="ARBA00022777"/>
    </source>
</evidence>
<feature type="compositionally biased region" description="Basic and acidic residues" evidence="10">
    <location>
        <begin position="148"/>
        <end position="159"/>
    </location>
</feature>
<dbReference type="GeneID" id="115620592"/>
<dbReference type="InterPro" id="IPR045116">
    <property type="entry name" value="Clp1/Grc3"/>
</dbReference>
<evidence type="ECO:0000259" key="12">
    <source>
        <dbReference type="Pfam" id="PF24419"/>
    </source>
</evidence>
<dbReference type="OrthoDB" id="2405412at2759"/>
<keyword evidence="6" id="KW-0418">Kinase</keyword>
<dbReference type="Pfam" id="PF16575">
    <property type="entry name" value="CLP1_P"/>
    <property type="match status" value="1"/>
</dbReference>
<evidence type="ECO:0000256" key="9">
    <source>
        <dbReference type="ARBA" id="ARBA00071212"/>
    </source>
</evidence>
<evidence type="ECO:0000256" key="3">
    <source>
        <dbReference type="ARBA" id="ARBA00022552"/>
    </source>
</evidence>
<protein>
    <recommendedName>
        <fullName evidence="9">Polynucleotide 5'-hydroxyl-kinase NOL9</fullName>
    </recommendedName>
</protein>
<evidence type="ECO:0000256" key="2">
    <source>
        <dbReference type="ARBA" id="ARBA00011003"/>
    </source>
</evidence>
<feature type="compositionally biased region" description="Low complexity" evidence="10">
    <location>
        <begin position="123"/>
        <end position="134"/>
    </location>
</feature>
<dbReference type="InterPro" id="IPR057570">
    <property type="entry name" value="NOL9_C"/>
</dbReference>
<dbReference type="GO" id="GO:0051731">
    <property type="term" value="F:polynucleotide 5'-hydroxyl-kinase activity"/>
    <property type="evidence" value="ECO:0007669"/>
    <property type="project" value="InterPro"/>
</dbReference>
<evidence type="ECO:0000256" key="8">
    <source>
        <dbReference type="ARBA" id="ARBA00023242"/>
    </source>
</evidence>
<dbReference type="RefSeq" id="XP_030369803.1">
    <property type="nucleotide sequence ID" value="XM_030513943.1"/>
</dbReference>
<dbReference type="Proteomes" id="UP000504634">
    <property type="component" value="Unplaced"/>
</dbReference>
<evidence type="ECO:0000313" key="15">
    <source>
        <dbReference type="RefSeq" id="XP_030369803.1"/>
    </source>
</evidence>
<organism evidence="14 15">
    <name type="scientific">Drosophila lebanonensis</name>
    <name type="common">Fruit fly</name>
    <name type="synonym">Scaptodrosophila lebanonensis</name>
    <dbReference type="NCBI Taxonomy" id="7225"/>
    <lineage>
        <taxon>Eukaryota</taxon>
        <taxon>Metazoa</taxon>
        <taxon>Ecdysozoa</taxon>
        <taxon>Arthropoda</taxon>
        <taxon>Hexapoda</taxon>
        <taxon>Insecta</taxon>
        <taxon>Pterygota</taxon>
        <taxon>Neoptera</taxon>
        <taxon>Endopterygota</taxon>
        <taxon>Diptera</taxon>
        <taxon>Brachycera</taxon>
        <taxon>Muscomorpha</taxon>
        <taxon>Ephydroidea</taxon>
        <taxon>Drosophilidae</taxon>
        <taxon>Scaptodrosophila</taxon>
    </lineage>
</organism>
<evidence type="ECO:0000256" key="1">
    <source>
        <dbReference type="ARBA" id="ARBA00004604"/>
    </source>
</evidence>
<dbReference type="PANTHER" id="PTHR12755:SF3">
    <property type="entry name" value="POLYNUCLEOTIDE 5'-HYDROXYL-KINASE NOL9"/>
    <property type="match status" value="1"/>
</dbReference>
<evidence type="ECO:0000256" key="7">
    <source>
        <dbReference type="ARBA" id="ARBA00022840"/>
    </source>
</evidence>
<feature type="compositionally biased region" description="Basic residues" evidence="10">
    <location>
        <begin position="226"/>
        <end position="236"/>
    </location>
</feature>
<keyword evidence="3" id="KW-0698">rRNA processing</keyword>
<evidence type="ECO:0000256" key="10">
    <source>
        <dbReference type="SAM" id="MobiDB-lite"/>
    </source>
</evidence>
<dbReference type="GO" id="GO:0005524">
    <property type="term" value="F:ATP binding"/>
    <property type="evidence" value="ECO:0007669"/>
    <property type="project" value="UniProtKB-KW"/>
</dbReference>
<keyword evidence="8" id="KW-0539">Nucleus</keyword>
<dbReference type="Gene3D" id="3.40.50.300">
    <property type="entry name" value="P-loop containing nucleotide triphosphate hydrolases"/>
    <property type="match status" value="1"/>
</dbReference>
<comment type="similarity">
    <text evidence="2">Belongs to the Clp1 family. NOL9/GRC3 subfamily.</text>
</comment>
<evidence type="ECO:0000256" key="5">
    <source>
        <dbReference type="ARBA" id="ARBA00022741"/>
    </source>
</evidence>
<dbReference type="AlphaFoldDB" id="A0A6J2T3F3"/>
<reference evidence="15" key="1">
    <citation type="submission" date="2025-08" db="UniProtKB">
        <authorList>
            <consortium name="RefSeq"/>
        </authorList>
    </citation>
    <scope>IDENTIFICATION</scope>
    <source>
        <strain evidence="15">11010-0011.00</strain>
        <tissue evidence="15">Whole body</tissue>
    </source>
</reference>
<name>A0A6J2T3F3_DROLE</name>
<sequence length="1022" mass="113166">MSSALNKKVLNEIAFSFKLAEGRKPEQTKSIRAPAHLQYKFSVQNEARSVGQKSLGNSQDFSKMLSKAKLEPNMLKKRAREPELTNPVQTKKVKQDKLNSIEPEPKTKTKQTPLQSVAVGRDPQPTKQTKTFPPIQAKKIKQGALKDTQPDRKTEKEKVYPNVPVAQVKPKSSKVSKTVHRNEPGALKRPSTSPPLPVQKIKQDEPHPKGKTKQKRQLNVPDGKDKKKSTKAKKNVNTKNNFVPTAKDFSGPRTDADFCCLEEVEDGSPYGEDSDPLFSDDSYSLDSDSIVSHDENVMELGDEQSDSSGIMSDEQFPEICVIDATGQCESVAQLELLSPVTNELGACDDWLHIPDQSSEYIVNHIPIVTETEGEDVQAEQSDASSDISMEDDASVEDLNINESPSSTLTKDLTSSEYIVNHIPIVAETETEDVQAEQSAASSEISMEDDASAEDLNIKETCEDFTYPASGPTIENAIVTISENPADLQLSGLFENSPKANLVLAAIKYDLEIYGSVVVTLLAGNIEVNGFKLRKLLPETIYSPKGFSKVVLSPIPRKKTGKGDINLDQLHDSFSKAQIGNILSNYDEKTDALVLLQRNSGAQKMMNIFSKHIAENLFPHLNILSSSRPIGASEYLLHCLIQIAAKDGGLQVPAQWKKLALKNNSRMMITGGKSVGKSTLLRYVLNRHLTQFPRILLIDLDIGQPEIFVSETVSCTIIDKPLLGPGFFLNKQPDRAFAVGHINIVMCAKQYLRAVSQLLEYCQKNAHFAGIPWLINTMGYNRGFGLELMSLLINHVKPSDVVQIESSKIINNFDSLLDWQTVSNVKRIIFSTDEFSTTAVPKYNLHHLHSAVPSKEESNSKARNMSAQDVRYANLLVRLSAALKGNAECLTNCTPWSVPLDDIKIQHLTSGEYSRSEIIYGMEANIVFLCIKRKEKNELAPECIGIGVVRAIDYEKNRLYLIPAMPIGRLADINSLVLGGDVTLPQSFFKDQGPDVANSVPFVSIMDDSKSSKSIKQIYFRRH</sequence>
<dbReference type="Pfam" id="PF25467">
    <property type="entry name" value="NOL9_C"/>
    <property type="match status" value="1"/>
</dbReference>
<dbReference type="GO" id="GO:0000448">
    <property type="term" value="P:cleavage in ITS2 between 5.8S rRNA and LSU-rRNA of tricistronic rRNA transcript (SSU-rRNA, 5.8S rRNA, LSU-rRNA)"/>
    <property type="evidence" value="ECO:0007669"/>
    <property type="project" value="TreeGrafter"/>
</dbReference>
<proteinExistence type="inferred from homology"/>
<feature type="compositionally biased region" description="Basic and acidic residues" evidence="10">
    <location>
        <begin position="93"/>
        <end position="107"/>
    </location>
</feature>
<comment type="subcellular location">
    <subcellularLocation>
        <location evidence="1">Nucleus</location>
        <location evidence="1">Nucleolus</location>
    </subcellularLocation>
</comment>
<accession>A0A6J2T3F3</accession>
<dbReference type="InterPro" id="IPR032319">
    <property type="entry name" value="CLP1_P"/>
</dbReference>
<dbReference type="GO" id="GO:0005730">
    <property type="term" value="C:nucleolus"/>
    <property type="evidence" value="ECO:0007669"/>
    <property type="project" value="UniProtKB-SubCell"/>
</dbReference>
<dbReference type="InterPro" id="IPR027417">
    <property type="entry name" value="P-loop_NTPase"/>
</dbReference>
<feature type="region of interest" description="Disordered" evidence="10">
    <location>
        <begin position="373"/>
        <end position="392"/>
    </location>
</feature>
<feature type="domain" description="Clp1 P-loop" evidence="11">
    <location>
        <begin position="670"/>
        <end position="821"/>
    </location>
</feature>
<feature type="compositionally biased region" description="Polar residues" evidence="10">
    <location>
        <begin position="378"/>
        <end position="387"/>
    </location>
</feature>
<keyword evidence="7" id="KW-0067">ATP-binding</keyword>
<feature type="compositionally biased region" description="Polar residues" evidence="10">
    <location>
        <begin position="47"/>
        <end position="61"/>
    </location>
</feature>
<evidence type="ECO:0000259" key="13">
    <source>
        <dbReference type="Pfam" id="PF25467"/>
    </source>
</evidence>
<dbReference type="Pfam" id="PF24419">
    <property type="entry name" value="Cupin_NOL9"/>
    <property type="match status" value="1"/>
</dbReference>
<feature type="domain" description="NOL9 N-terminal" evidence="12">
    <location>
        <begin position="492"/>
        <end position="641"/>
    </location>
</feature>
<dbReference type="PANTHER" id="PTHR12755">
    <property type="entry name" value="CLEAVAGE/POLYADENYLATION FACTOR IA SUBUNIT CLP1P"/>
    <property type="match status" value="1"/>
</dbReference>
<keyword evidence="14" id="KW-1185">Reference proteome</keyword>
<keyword evidence="4" id="KW-0808">Transferase</keyword>
<feature type="region of interest" description="Disordered" evidence="10">
    <location>
        <begin position="47"/>
        <end position="248"/>
    </location>
</feature>
<gene>
    <name evidence="15" type="primary">LOC115620592</name>
</gene>
<dbReference type="InterPro" id="IPR057573">
    <property type="entry name" value="NOL9_N"/>
</dbReference>
<evidence type="ECO:0000256" key="4">
    <source>
        <dbReference type="ARBA" id="ARBA00022679"/>
    </source>
</evidence>
<keyword evidence="5" id="KW-0547">Nucleotide-binding</keyword>
<evidence type="ECO:0000313" key="14">
    <source>
        <dbReference type="Proteomes" id="UP000504634"/>
    </source>
</evidence>
<feature type="domain" description="NOL9 C-terminal" evidence="13">
    <location>
        <begin position="890"/>
        <end position="982"/>
    </location>
</feature>